<evidence type="ECO:0000256" key="1">
    <source>
        <dbReference type="SAM" id="Phobius"/>
    </source>
</evidence>
<feature type="transmembrane region" description="Helical" evidence="1">
    <location>
        <begin position="67"/>
        <end position="90"/>
    </location>
</feature>
<gene>
    <name evidence="2" type="ORF">C7402_12327</name>
</gene>
<protein>
    <recommendedName>
        <fullName evidence="4">Permease</fullName>
    </recommendedName>
</protein>
<reference evidence="2 3" key="1">
    <citation type="submission" date="2018-05" db="EMBL/GenBank/DDBJ databases">
        <title>Genomic Encyclopedia of Type Strains, Phase IV (KMG-V): Genome sequencing to study the core and pangenomes of soil and plant-associated prokaryotes.</title>
        <authorList>
            <person name="Whitman W."/>
        </authorList>
    </citation>
    <scope>NUCLEOTIDE SEQUENCE [LARGE SCALE GENOMIC DNA]</scope>
    <source>
        <strain evidence="2 3">SCZa-39</strain>
    </source>
</reference>
<dbReference type="RefSeq" id="WP_116613955.1">
    <property type="nucleotide sequence ID" value="NZ_QEOB01000023.1"/>
</dbReference>
<proteinExistence type="predicted"/>
<comment type="caution">
    <text evidence="2">The sequence shown here is derived from an EMBL/GenBank/DDBJ whole genome shotgun (WGS) entry which is preliminary data.</text>
</comment>
<keyword evidence="1" id="KW-1133">Transmembrane helix</keyword>
<keyword evidence="1" id="KW-0812">Transmembrane</keyword>
<feature type="transmembrane region" description="Helical" evidence="1">
    <location>
        <begin position="96"/>
        <end position="121"/>
    </location>
</feature>
<keyword evidence="1" id="KW-0472">Membrane</keyword>
<keyword evidence="3" id="KW-1185">Reference proteome</keyword>
<organism evidence="2 3">
    <name type="scientific">Paraburkholderia unamae</name>
    <dbReference type="NCBI Taxonomy" id="219649"/>
    <lineage>
        <taxon>Bacteria</taxon>
        <taxon>Pseudomonadati</taxon>
        <taxon>Pseudomonadota</taxon>
        <taxon>Betaproteobacteria</taxon>
        <taxon>Burkholderiales</taxon>
        <taxon>Burkholderiaceae</taxon>
        <taxon>Paraburkholderia</taxon>
    </lineage>
</organism>
<dbReference type="EMBL" id="QEOB01000023">
    <property type="protein sequence ID" value="PVX72788.1"/>
    <property type="molecule type" value="Genomic_DNA"/>
</dbReference>
<evidence type="ECO:0000313" key="3">
    <source>
        <dbReference type="Proteomes" id="UP000245712"/>
    </source>
</evidence>
<dbReference type="PANTHER" id="PTHR36109:SF2">
    <property type="entry name" value="MEMBRANE PROTEIN"/>
    <property type="match status" value="1"/>
</dbReference>
<dbReference type="PANTHER" id="PTHR36109">
    <property type="entry name" value="MEMBRANE PROTEIN-RELATED"/>
    <property type="match status" value="1"/>
</dbReference>
<sequence>MNQEIEHAVLSVFTDHNDADDAIRKLAASGFDMEKLSVIGKGYHSEEHAVGFYSTGDRIRTWGTTGAVWGGIWGLLVGPALFLVPGVGVVAMAGPFVATLLTAIEGALIGGGISAVGAALAQLGLPKDQAIKYESALKADGFLLIVHGTQDDIAQAHSILGNVAPPASEASVPAQSAT</sequence>
<evidence type="ECO:0008006" key="4">
    <source>
        <dbReference type="Google" id="ProtNLM"/>
    </source>
</evidence>
<accession>A0ABX5KE09</accession>
<dbReference type="Proteomes" id="UP000245712">
    <property type="component" value="Unassembled WGS sequence"/>
</dbReference>
<name>A0ABX5KE09_9BURK</name>
<dbReference type="InterPro" id="IPR052948">
    <property type="entry name" value="Low_temp-induced_all0457"/>
</dbReference>
<evidence type="ECO:0000313" key="2">
    <source>
        <dbReference type="EMBL" id="PVX72788.1"/>
    </source>
</evidence>